<gene>
    <name evidence="9" type="primary">LOC140037198</name>
</gene>
<evidence type="ECO:0000256" key="1">
    <source>
        <dbReference type="ARBA" id="ARBA00004141"/>
    </source>
</evidence>
<keyword evidence="5 7" id="KW-1133">Transmembrane helix</keyword>
<feature type="transmembrane region" description="Helical" evidence="7">
    <location>
        <begin position="14"/>
        <end position="36"/>
    </location>
</feature>
<accession>A0ABM4X0C6</accession>
<keyword evidence="3" id="KW-0592">Phosphate transport</keyword>
<evidence type="ECO:0000256" key="2">
    <source>
        <dbReference type="ARBA" id="ARBA00022448"/>
    </source>
</evidence>
<evidence type="ECO:0000313" key="8">
    <source>
        <dbReference type="Proteomes" id="UP001652660"/>
    </source>
</evidence>
<comment type="subcellular location">
    <subcellularLocation>
        <location evidence="1">Membrane</location>
        <topology evidence="1">Multi-pass membrane protein</topology>
    </subcellularLocation>
</comment>
<protein>
    <submittedName>
        <fullName evidence="9">Uncharacterized protein isoform X2</fullName>
    </submittedName>
</protein>
<organism evidence="8 9">
    <name type="scientific">Coffea arabica</name>
    <name type="common">Arabian coffee</name>
    <dbReference type="NCBI Taxonomy" id="13443"/>
    <lineage>
        <taxon>Eukaryota</taxon>
        <taxon>Viridiplantae</taxon>
        <taxon>Streptophyta</taxon>
        <taxon>Embryophyta</taxon>
        <taxon>Tracheophyta</taxon>
        <taxon>Spermatophyta</taxon>
        <taxon>Magnoliopsida</taxon>
        <taxon>eudicotyledons</taxon>
        <taxon>Gunneridae</taxon>
        <taxon>Pentapetalae</taxon>
        <taxon>asterids</taxon>
        <taxon>lamiids</taxon>
        <taxon>Gentianales</taxon>
        <taxon>Rubiaceae</taxon>
        <taxon>Ixoroideae</taxon>
        <taxon>Gardenieae complex</taxon>
        <taxon>Bertiereae - Coffeeae clade</taxon>
        <taxon>Coffeeae</taxon>
        <taxon>Coffea</taxon>
    </lineage>
</organism>
<dbReference type="PANTHER" id="PTHR11101:SF89">
    <property type="entry name" value="PHOSPHATE TRANSPORTER"/>
    <property type="match status" value="1"/>
</dbReference>
<feature type="transmembrane region" description="Helical" evidence="7">
    <location>
        <begin position="57"/>
        <end position="77"/>
    </location>
</feature>
<evidence type="ECO:0000256" key="3">
    <source>
        <dbReference type="ARBA" id="ARBA00022592"/>
    </source>
</evidence>
<dbReference type="Proteomes" id="UP001652660">
    <property type="component" value="Chromosome 2e"/>
</dbReference>
<dbReference type="Pfam" id="PF01384">
    <property type="entry name" value="PHO4"/>
    <property type="match status" value="1"/>
</dbReference>
<dbReference type="PANTHER" id="PTHR11101">
    <property type="entry name" value="PHOSPHATE TRANSPORTER"/>
    <property type="match status" value="1"/>
</dbReference>
<sequence>MSQNGYHKFNGGGLLWIFLEWTVAPIVACAAAFLFFKILKVALLSHENSEKRILIFLPIYYGMAAGLLCFFIMYQILPNLMVVNMWTIVIAVTLSTLIGAVSSSFVVVPFARTRMASVPRFKTMKRTKSMEQEGLENQDEASDAKVEEMLRDFMQMRVLDTVYEEEEKSWASPENAAGSEHAQSNSQLGSTPLRQLLELTPNQLVKPRNFDSIERETVFDAIRHSVKSILFPVIQYDRPTLIRHAIVENFDDMEDFFGFHCFYHHAYLRLSNLQTRLLL</sequence>
<keyword evidence="8" id="KW-1185">Reference proteome</keyword>
<name>A0ABM4X0C6_COFAR</name>
<reference evidence="9" key="1">
    <citation type="submission" date="2025-08" db="UniProtKB">
        <authorList>
            <consortium name="RefSeq"/>
        </authorList>
    </citation>
    <scope>IDENTIFICATION</scope>
    <source>
        <tissue evidence="9">Leaves</tissue>
    </source>
</reference>
<keyword evidence="4 7" id="KW-0812">Transmembrane</keyword>
<evidence type="ECO:0000313" key="9">
    <source>
        <dbReference type="RefSeq" id="XP_071937487.1"/>
    </source>
</evidence>
<dbReference type="InterPro" id="IPR001204">
    <property type="entry name" value="Phos_transporter"/>
</dbReference>
<proteinExistence type="predicted"/>
<dbReference type="GeneID" id="140037198"/>
<evidence type="ECO:0000256" key="4">
    <source>
        <dbReference type="ARBA" id="ARBA00022692"/>
    </source>
</evidence>
<keyword evidence="6 7" id="KW-0472">Membrane</keyword>
<evidence type="ECO:0000256" key="6">
    <source>
        <dbReference type="ARBA" id="ARBA00023136"/>
    </source>
</evidence>
<dbReference type="RefSeq" id="XP_071937487.1">
    <property type="nucleotide sequence ID" value="XM_072081386.1"/>
</dbReference>
<feature type="transmembrane region" description="Helical" evidence="7">
    <location>
        <begin position="83"/>
        <end position="111"/>
    </location>
</feature>
<keyword evidence="2" id="KW-0813">Transport</keyword>
<evidence type="ECO:0000256" key="5">
    <source>
        <dbReference type="ARBA" id="ARBA00022989"/>
    </source>
</evidence>
<evidence type="ECO:0000256" key="7">
    <source>
        <dbReference type="SAM" id="Phobius"/>
    </source>
</evidence>